<dbReference type="InterPro" id="IPR041516">
    <property type="entry name" value="LACTB2_WH"/>
</dbReference>
<dbReference type="EMBL" id="JASJQH010006991">
    <property type="protein sequence ID" value="KAK9721094.1"/>
    <property type="molecule type" value="Genomic_DNA"/>
</dbReference>
<accession>A0ABR2W5U1</accession>
<dbReference type="PANTHER" id="PTHR23131">
    <property type="entry name" value="ENDORIBONUCLEASE LACTB2"/>
    <property type="match status" value="1"/>
</dbReference>
<dbReference type="PANTHER" id="PTHR23131:SF0">
    <property type="entry name" value="ENDORIBONUCLEASE LACTB2"/>
    <property type="match status" value="1"/>
</dbReference>
<dbReference type="SMART" id="SM00849">
    <property type="entry name" value="Lactamase_B"/>
    <property type="match status" value="1"/>
</dbReference>
<evidence type="ECO:0000256" key="1">
    <source>
        <dbReference type="ARBA" id="ARBA00006759"/>
    </source>
</evidence>
<evidence type="ECO:0000313" key="6">
    <source>
        <dbReference type="EMBL" id="KAK9721094.1"/>
    </source>
</evidence>
<keyword evidence="2" id="KW-0479">Metal-binding</keyword>
<dbReference type="InterPro" id="IPR036388">
    <property type="entry name" value="WH-like_DNA-bd_sf"/>
</dbReference>
<dbReference type="Proteomes" id="UP001479436">
    <property type="component" value="Unassembled WGS sequence"/>
</dbReference>
<comment type="caution">
    <text evidence="6">The sequence shown here is derived from an EMBL/GenBank/DDBJ whole genome shotgun (WGS) entry which is preliminary data.</text>
</comment>
<dbReference type="Pfam" id="PF00753">
    <property type="entry name" value="Lactamase_B"/>
    <property type="match status" value="1"/>
</dbReference>
<dbReference type="Gene3D" id="1.10.10.10">
    <property type="entry name" value="Winged helix-like DNA-binding domain superfamily/Winged helix DNA-binding domain"/>
    <property type="match status" value="1"/>
</dbReference>
<evidence type="ECO:0000256" key="3">
    <source>
        <dbReference type="ARBA" id="ARBA00022801"/>
    </source>
</evidence>
<dbReference type="CDD" id="cd07722">
    <property type="entry name" value="LACTB2-like_MBL-fold"/>
    <property type="match status" value="1"/>
</dbReference>
<gene>
    <name evidence="6" type="ORF">K7432_003698</name>
</gene>
<evidence type="ECO:0000256" key="4">
    <source>
        <dbReference type="ARBA" id="ARBA00022833"/>
    </source>
</evidence>
<feature type="domain" description="Metallo-beta-lactamase" evidence="5">
    <location>
        <begin position="33"/>
        <end position="199"/>
    </location>
</feature>
<name>A0ABR2W5U1_9FUNG</name>
<organism evidence="6 7">
    <name type="scientific">Basidiobolus ranarum</name>
    <dbReference type="NCBI Taxonomy" id="34480"/>
    <lineage>
        <taxon>Eukaryota</taxon>
        <taxon>Fungi</taxon>
        <taxon>Fungi incertae sedis</taxon>
        <taxon>Zoopagomycota</taxon>
        <taxon>Entomophthoromycotina</taxon>
        <taxon>Basidiobolomycetes</taxon>
        <taxon>Basidiobolales</taxon>
        <taxon>Basidiobolaceae</taxon>
        <taxon>Basidiobolus</taxon>
    </lineage>
</organism>
<dbReference type="InterPro" id="IPR047921">
    <property type="entry name" value="LACTB2-like_MBL-fold"/>
</dbReference>
<dbReference type="InterPro" id="IPR001279">
    <property type="entry name" value="Metallo-B-lactamas"/>
</dbReference>
<dbReference type="InterPro" id="IPR036866">
    <property type="entry name" value="RibonucZ/Hydroxyglut_hydro"/>
</dbReference>
<evidence type="ECO:0000259" key="5">
    <source>
        <dbReference type="SMART" id="SM00849"/>
    </source>
</evidence>
<keyword evidence="7" id="KW-1185">Reference proteome</keyword>
<comment type="similarity">
    <text evidence="1">Belongs to the metallo-beta-lactamase superfamily. Glyoxalase II family.</text>
</comment>
<proteinExistence type="inferred from homology"/>
<dbReference type="Pfam" id="PF17778">
    <property type="entry name" value="WHD_BLACT"/>
    <property type="match status" value="1"/>
</dbReference>
<keyword evidence="4" id="KW-0862">Zinc</keyword>
<dbReference type="Gene3D" id="3.60.15.10">
    <property type="entry name" value="Ribonuclease Z/Hydroxyacylglutathione hydrolase-like"/>
    <property type="match status" value="1"/>
</dbReference>
<evidence type="ECO:0000256" key="2">
    <source>
        <dbReference type="ARBA" id="ARBA00022723"/>
    </source>
</evidence>
<sequence length="303" mass="34483">MTEHLIPLPVIKKLGERVSRVLGLNPGKFTLQGTNTYLVGTGKDKLLIDTGGGKPGYSRALTTALEELNVARINGILLTHWHHDHVKGIPSVLDVCKQRHMEDPPLYKRLNPERDDKELKFNNIEDGQIFSVEGATLTAYHTPGHTSDHFVFKLNEDNSLFAGDNVLGQGTTVFEDLGAYMNSLSRMLTLKPNIIYPGHGPVIKEGTQMLRNYIEHREAREKQILSLLRQIRKDANYQEKYIFASHLVEKMYFKYPKEIHPAAEKIVTLQLEKLVSDSRVVYRIIGDNMKVWSLAHESLKIKY</sequence>
<evidence type="ECO:0000313" key="7">
    <source>
        <dbReference type="Proteomes" id="UP001479436"/>
    </source>
</evidence>
<protein>
    <recommendedName>
        <fullName evidence="5">Metallo-beta-lactamase domain-containing protein</fullName>
    </recommendedName>
</protein>
<reference evidence="6 7" key="1">
    <citation type="submission" date="2023-04" db="EMBL/GenBank/DDBJ databases">
        <title>Genome of Basidiobolus ranarum AG-B5.</title>
        <authorList>
            <person name="Stajich J.E."/>
            <person name="Carter-House D."/>
            <person name="Gryganskyi A."/>
        </authorList>
    </citation>
    <scope>NUCLEOTIDE SEQUENCE [LARGE SCALE GENOMIC DNA]</scope>
    <source>
        <strain evidence="6 7">AG-B5</strain>
    </source>
</reference>
<dbReference type="SUPFAM" id="SSF56281">
    <property type="entry name" value="Metallo-hydrolase/oxidoreductase"/>
    <property type="match status" value="1"/>
</dbReference>
<dbReference type="InterPro" id="IPR050662">
    <property type="entry name" value="Sec-metab_biosynth-thioest"/>
</dbReference>
<keyword evidence="3" id="KW-0378">Hydrolase</keyword>